<dbReference type="OrthoDB" id="342729at2"/>
<organism evidence="1 2">
    <name type="scientific">Leptospira meyeri</name>
    <dbReference type="NCBI Taxonomy" id="29508"/>
    <lineage>
        <taxon>Bacteria</taxon>
        <taxon>Pseudomonadati</taxon>
        <taxon>Spirochaetota</taxon>
        <taxon>Spirochaetia</taxon>
        <taxon>Leptospirales</taxon>
        <taxon>Leptospiraceae</taxon>
        <taxon>Leptospira</taxon>
    </lineage>
</organism>
<dbReference type="GeneID" id="79827320"/>
<keyword evidence="2" id="KW-1185">Reference proteome</keyword>
<dbReference type="AlphaFoldDB" id="A0A4R8MZM5"/>
<reference evidence="1 2" key="1">
    <citation type="submission" date="2019-03" db="EMBL/GenBank/DDBJ databases">
        <title>Genomic Encyclopedia of Archaeal and Bacterial Type Strains, Phase II (KMG-II): from individual species to whole genera.</title>
        <authorList>
            <person name="Goeker M."/>
        </authorList>
    </citation>
    <scope>NUCLEOTIDE SEQUENCE [LARGE SCALE GENOMIC DNA]</scope>
    <source>
        <strain evidence="1 2">DSM 21537</strain>
    </source>
</reference>
<proteinExistence type="predicted"/>
<dbReference type="EMBL" id="SORO01000001">
    <property type="protein sequence ID" value="TDY73002.1"/>
    <property type="molecule type" value="Genomic_DNA"/>
</dbReference>
<evidence type="ECO:0000313" key="1">
    <source>
        <dbReference type="EMBL" id="TDY73002.1"/>
    </source>
</evidence>
<comment type="caution">
    <text evidence="1">The sequence shown here is derived from an EMBL/GenBank/DDBJ whole genome shotgun (WGS) entry which is preliminary data.</text>
</comment>
<accession>A0A4R8MZM5</accession>
<sequence>MRISVILFIGIFSFSTTFAQSIPLLQNNDKPRATKESLKKRRNLLEWHQIAGLTTLALWLATNLEGDKASETLYRKSDQYAQSLLLANPQYATNDPMYLIAMSPLNRHSIAADYFLLKDPTSNAGLYLALKANEEWETRHSAAMHKNLAMATFSMYVITASLAFFSPSKIESESENEEDGPRIYSPILAHKVMIPIHLASMLLLPGLGARIEREGPRAAHQMEQVGWTGFGAMSIALLVITF</sequence>
<gene>
    <name evidence="1" type="ORF">CLV96_2019</name>
</gene>
<dbReference type="Proteomes" id="UP000294684">
    <property type="component" value="Unassembled WGS sequence"/>
</dbReference>
<protein>
    <submittedName>
        <fullName evidence="1">Uncharacterized protein</fullName>
    </submittedName>
</protein>
<evidence type="ECO:0000313" key="2">
    <source>
        <dbReference type="Proteomes" id="UP000294684"/>
    </source>
</evidence>
<dbReference type="RefSeq" id="WP_040917239.1">
    <property type="nucleotide sequence ID" value="NZ_RQGE01000010.1"/>
</dbReference>
<dbReference type="STRING" id="1193051.LEP1GSC017_1983"/>
<name>A0A4R8MZM5_LEPME</name>